<feature type="transmembrane region" description="Helical" evidence="1">
    <location>
        <begin position="74"/>
        <end position="97"/>
    </location>
</feature>
<dbReference type="Proteomes" id="UP001596039">
    <property type="component" value="Unassembled WGS sequence"/>
</dbReference>
<accession>A0ABW0NL59</accession>
<feature type="transmembrane region" description="Helical" evidence="1">
    <location>
        <begin position="109"/>
        <end position="134"/>
    </location>
</feature>
<keyword evidence="1" id="KW-0812">Transmembrane</keyword>
<keyword evidence="2" id="KW-0808">Transferase</keyword>
<dbReference type="EMBL" id="JBHSMG010000001">
    <property type="protein sequence ID" value="MFC5501045.1"/>
    <property type="molecule type" value="Genomic_DNA"/>
</dbReference>
<comment type="caution">
    <text evidence="2">The sequence shown here is derived from an EMBL/GenBank/DDBJ whole genome shotgun (WGS) entry which is preliminary data.</text>
</comment>
<evidence type="ECO:0000256" key="1">
    <source>
        <dbReference type="SAM" id="Phobius"/>
    </source>
</evidence>
<name>A0ABW0NL59_9MICO</name>
<dbReference type="SUPFAM" id="SSF55874">
    <property type="entry name" value="ATPase domain of HSP90 chaperone/DNA topoisomerase II/histidine kinase"/>
    <property type="match status" value="1"/>
</dbReference>
<proteinExistence type="predicted"/>
<keyword evidence="1" id="KW-1133">Transmembrane helix</keyword>
<reference evidence="3" key="1">
    <citation type="journal article" date="2019" name="Int. J. Syst. Evol. Microbiol.">
        <title>The Global Catalogue of Microorganisms (GCM) 10K type strain sequencing project: providing services to taxonomists for standard genome sequencing and annotation.</title>
        <authorList>
            <consortium name="The Broad Institute Genomics Platform"/>
            <consortium name="The Broad Institute Genome Sequencing Center for Infectious Disease"/>
            <person name="Wu L."/>
            <person name="Ma J."/>
        </authorList>
    </citation>
    <scope>NUCLEOTIDE SEQUENCE [LARGE SCALE GENOMIC DNA]</scope>
    <source>
        <strain evidence="3">CGMCC 4.6997</strain>
    </source>
</reference>
<feature type="transmembrane region" description="Helical" evidence="1">
    <location>
        <begin position="49"/>
        <end position="68"/>
    </location>
</feature>
<keyword evidence="2" id="KW-0418">Kinase</keyword>
<dbReference type="Gene3D" id="3.30.565.10">
    <property type="entry name" value="Histidine kinase-like ATPase, C-terminal domain"/>
    <property type="match status" value="1"/>
</dbReference>
<sequence>MIAPTVVSASAPITRAMARGVGVGGVVFAALNFPAFLAQSPTIDPGWDVGFAGAYLAATIVIAVGSWLAEVRTLQIMAGVLAGIYLLGMLTFVLALPRQGVGDPGEAPWFISLMVIGASAAAVSLPTVAAWIYLGLSGVLIAVDRLLYCAPGSINGTIEGTLFELFFCALFVALAMASRRLGELLDQAGLAAEIETRRNATQSARTRERRRIDALVHDNVLAVLLASAVGGDERVVADQARRALRQIERYGSDGDPEPVTAAQLVWELQSITTDIAPDAEFRFELDGERPPPPEVIEAVSESTAEALRNSVVHADAVDRTAARAVHVRLDEQGVAVLVLDDGVGFDAKSVPTSRLGISVSIVGRMRGIAGGYAAIESESGRGTTVRIGWMRP</sequence>
<dbReference type="GO" id="GO:0016301">
    <property type="term" value="F:kinase activity"/>
    <property type="evidence" value="ECO:0007669"/>
    <property type="project" value="UniProtKB-KW"/>
</dbReference>
<keyword evidence="3" id="KW-1185">Reference proteome</keyword>
<evidence type="ECO:0000313" key="3">
    <source>
        <dbReference type="Proteomes" id="UP001596039"/>
    </source>
</evidence>
<dbReference type="RefSeq" id="WP_386738651.1">
    <property type="nucleotide sequence ID" value="NZ_JBHSMG010000001.1"/>
</dbReference>
<dbReference type="InterPro" id="IPR036890">
    <property type="entry name" value="HATPase_C_sf"/>
</dbReference>
<organism evidence="2 3">
    <name type="scientific">Lysinimonas soli</name>
    <dbReference type="NCBI Taxonomy" id="1074233"/>
    <lineage>
        <taxon>Bacteria</taxon>
        <taxon>Bacillati</taxon>
        <taxon>Actinomycetota</taxon>
        <taxon>Actinomycetes</taxon>
        <taxon>Micrococcales</taxon>
        <taxon>Microbacteriaceae</taxon>
        <taxon>Lysinimonas</taxon>
    </lineage>
</organism>
<feature type="transmembrane region" description="Helical" evidence="1">
    <location>
        <begin position="16"/>
        <end position="37"/>
    </location>
</feature>
<protein>
    <submittedName>
        <fullName evidence="2">Sensor histidine kinase</fullName>
    </submittedName>
</protein>
<evidence type="ECO:0000313" key="2">
    <source>
        <dbReference type="EMBL" id="MFC5501045.1"/>
    </source>
</evidence>
<keyword evidence="1" id="KW-0472">Membrane</keyword>
<feature type="transmembrane region" description="Helical" evidence="1">
    <location>
        <begin position="154"/>
        <end position="177"/>
    </location>
</feature>
<gene>
    <name evidence="2" type="ORF">ACFPJ4_02195</name>
</gene>